<dbReference type="AlphaFoldDB" id="A0A3A8HY89"/>
<accession>A0A3A8HY89</accession>
<protein>
    <submittedName>
        <fullName evidence="1">Uncharacterized protein</fullName>
    </submittedName>
</protein>
<keyword evidence="2" id="KW-1185">Reference proteome</keyword>
<comment type="caution">
    <text evidence="1">The sequence shown here is derived from an EMBL/GenBank/DDBJ whole genome shotgun (WGS) entry which is preliminary data.</text>
</comment>
<sequence length="346" mass="36420">MADASNPYHSWLSQTLTGLVSRPSQAYSAKSVAAPPLQRLEPAMEWDWAPTGDGILGAAAYHFYDSMPASSDPDALFVSTGDSFSGNYLAFLQLLRSDFQPALTLKQTLSVAQQPQSDPASSPTPRGWTKILSASNLLQWAPDWCPAKTPQDWIQDVCSQPSPPAGSLALDPRAAFGGEVAPAASSLVQARTGTGRPVPLGFQPGELLSLNLSAQAWGRVPITPGAWYSSALMMLGRSGPFVEGRTPSQVFGPTGLLRCRVAEMVLAYKPSVQMRVSPSFASRHAATLGAATGLSVGGVPIQGAVQRPAFVPRKDSGPDGVTFQSTTASQIPVIVAVMLETFSAPP</sequence>
<dbReference type="RefSeq" id="WP_120526728.1">
    <property type="nucleotide sequence ID" value="NZ_JABFJV010000021.1"/>
</dbReference>
<evidence type="ECO:0000313" key="1">
    <source>
        <dbReference type="EMBL" id="NOK32785.1"/>
    </source>
</evidence>
<gene>
    <name evidence="1" type="ORF">HMI49_06180</name>
</gene>
<reference evidence="1 2" key="1">
    <citation type="submission" date="2020-05" db="EMBL/GenBank/DDBJ databases">
        <authorList>
            <person name="Whitworth D."/>
        </authorList>
    </citation>
    <scope>NUCLEOTIDE SEQUENCE [LARGE SCALE GENOMIC DNA]</scope>
    <source>
        <strain evidence="1 2">AB043B</strain>
    </source>
</reference>
<dbReference type="Proteomes" id="UP000563426">
    <property type="component" value="Unassembled WGS sequence"/>
</dbReference>
<organism evidence="1 2">
    <name type="scientific">Corallococcus exercitus</name>
    <dbReference type="NCBI Taxonomy" id="2316736"/>
    <lineage>
        <taxon>Bacteria</taxon>
        <taxon>Pseudomonadati</taxon>
        <taxon>Myxococcota</taxon>
        <taxon>Myxococcia</taxon>
        <taxon>Myxococcales</taxon>
        <taxon>Cystobacterineae</taxon>
        <taxon>Myxococcaceae</taxon>
        <taxon>Corallococcus</taxon>
    </lineage>
</organism>
<proteinExistence type="predicted"/>
<dbReference type="EMBL" id="JABFJV010000021">
    <property type="protein sequence ID" value="NOK32785.1"/>
    <property type="molecule type" value="Genomic_DNA"/>
</dbReference>
<name>A0A3A8HY89_9BACT</name>
<evidence type="ECO:0000313" key="2">
    <source>
        <dbReference type="Proteomes" id="UP000563426"/>
    </source>
</evidence>
<dbReference type="OrthoDB" id="8951507at2"/>